<keyword evidence="2" id="KW-1185">Reference proteome</keyword>
<proteinExistence type="predicted"/>
<evidence type="ECO:0000313" key="1">
    <source>
        <dbReference type="EMBL" id="MBM7615743.1"/>
    </source>
</evidence>
<protein>
    <submittedName>
        <fullName evidence="1">Uncharacterized protein</fullName>
    </submittedName>
</protein>
<dbReference type="RefSeq" id="WP_204403295.1">
    <property type="nucleotide sequence ID" value="NZ_JAFBEE010000017.1"/>
</dbReference>
<sequence length="296" mass="34721">MNLQITVHKTILDSIFTAIRSDSNLLNMNIRLNRHTLITSNKLIALWEEHAEKNGYLEDFRYWLFSIENEAMRFKQVSLKTECKAIGDCTEEDKILINTCHESDDKIIVGDLSSKICFQNRDLKFIKKVDFSKPPKAGITLTDIENVVNHRIYKDIFNIYETPLLIRVDKNKSATLLAQHLSIFLKNSKKVIIQDRYLPRDENNRKNLKEYILPYLDKNNTEIQFIISKKDGSKKRDFENFEGFKSTVKCKDEEEVHESFIDTDNFFITLGYRMNIFGARGNTNKEIVRIDRKVHS</sequence>
<dbReference type="Proteomes" id="UP001314796">
    <property type="component" value="Unassembled WGS sequence"/>
</dbReference>
<dbReference type="EMBL" id="JAFBEE010000017">
    <property type="protein sequence ID" value="MBM7615743.1"/>
    <property type="molecule type" value="Genomic_DNA"/>
</dbReference>
<evidence type="ECO:0000313" key="2">
    <source>
        <dbReference type="Proteomes" id="UP001314796"/>
    </source>
</evidence>
<name>A0ABS2NS17_9FIRM</name>
<reference evidence="1 2" key="1">
    <citation type="submission" date="2021-01" db="EMBL/GenBank/DDBJ databases">
        <title>Genomic Encyclopedia of Type Strains, Phase IV (KMG-IV): sequencing the most valuable type-strain genomes for metagenomic binning, comparative biology and taxonomic classification.</title>
        <authorList>
            <person name="Goeker M."/>
        </authorList>
    </citation>
    <scope>NUCLEOTIDE SEQUENCE [LARGE SCALE GENOMIC DNA]</scope>
    <source>
        <strain evidence="1 2">DSM 25890</strain>
    </source>
</reference>
<organism evidence="1 2">
    <name type="scientific">Alkaliphilus hydrothermalis</name>
    <dbReference type="NCBI Taxonomy" id="1482730"/>
    <lineage>
        <taxon>Bacteria</taxon>
        <taxon>Bacillati</taxon>
        <taxon>Bacillota</taxon>
        <taxon>Clostridia</taxon>
        <taxon>Peptostreptococcales</taxon>
        <taxon>Natronincolaceae</taxon>
        <taxon>Alkaliphilus</taxon>
    </lineage>
</organism>
<gene>
    <name evidence="1" type="ORF">JOC73_002317</name>
</gene>
<comment type="caution">
    <text evidence="1">The sequence shown here is derived from an EMBL/GenBank/DDBJ whole genome shotgun (WGS) entry which is preliminary data.</text>
</comment>
<accession>A0ABS2NS17</accession>